<name>A0A6G0XP66_9STRA</name>
<dbReference type="EMBL" id="VJMJ01000029">
    <property type="protein sequence ID" value="KAF0742304.1"/>
    <property type="molecule type" value="Genomic_DNA"/>
</dbReference>
<dbReference type="Proteomes" id="UP000481153">
    <property type="component" value="Unassembled WGS sequence"/>
</dbReference>
<accession>A0A6G0XP66</accession>
<dbReference type="InterPro" id="IPR036034">
    <property type="entry name" value="PDZ_sf"/>
</dbReference>
<organism evidence="2 3">
    <name type="scientific">Aphanomyces euteiches</name>
    <dbReference type="NCBI Taxonomy" id="100861"/>
    <lineage>
        <taxon>Eukaryota</taxon>
        <taxon>Sar</taxon>
        <taxon>Stramenopiles</taxon>
        <taxon>Oomycota</taxon>
        <taxon>Saprolegniomycetes</taxon>
        <taxon>Saprolegniales</taxon>
        <taxon>Verrucalvaceae</taxon>
        <taxon>Aphanomyces</taxon>
    </lineage>
</organism>
<evidence type="ECO:0000313" key="3">
    <source>
        <dbReference type="Proteomes" id="UP000481153"/>
    </source>
</evidence>
<evidence type="ECO:0000313" key="2">
    <source>
        <dbReference type="EMBL" id="KAF0742304.1"/>
    </source>
</evidence>
<dbReference type="Gene3D" id="2.30.42.10">
    <property type="match status" value="1"/>
</dbReference>
<dbReference type="VEuPathDB" id="FungiDB:AeMF1_001188"/>
<dbReference type="AlphaFoldDB" id="A0A6G0XP66"/>
<sequence>MTADEDFLKYVFQERGDVGIRLDLSMPGQAFVEKIEPVKGLFELCFPGLREGDVLYSINSSSVLGMQFSDVMNLLRKSLSSQTNTTLEFIPAANSFMSAENAVNAWKENELKALDDGEFEVVFPSSEPLGFRLTESFLMVQPICLATTSVDILKPFLHHAIVKINQHVVLGYQYKDVLQLLHDPAHFPMQVWLWDITRDENDVYIILTVPSRDHFSSMGLRPVDLMLEVPSVHSLICRNKLSTENNTNFSKFSTALQNGIRKDQLLMAVNGIPTLFLPQDPATGISHISMLHGTMHNLLDKPRRLLFRDVKLYQQEFREQRPTSPWNRQKSSVPIDSCTKPNSLAMKIEVVSSRFEELVEKYALPSLENVDQPLRRKWSESSVHRVVVPPTGEPLGIQLETDFTGKFTVFKCYNRCESYFDCST</sequence>
<evidence type="ECO:0000259" key="1">
    <source>
        <dbReference type="PROSITE" id="PS50106"/>
    </source>
</evidence>
<proteinExistence type="predicted"/>
<feature type="domain" description="PDZ" evidence="1">
    <location>
        <begin position="10"/>
        <end position="78"/>
    </location>
</feature>
<reference evidence="2 3" key="1">
    <citation type="submission" date="2019-07" db="EMBL/GenBank/DDBJ databases">
        <title>Genomics analysis of Aphanomyces spp. identifies a new class of oomycete effector associated with host adaptation.</title>
        <authorList>
            <person name="Gaulin E."/>
        </authorList>
    </citation>
    <scope>NUCLEOTIDE SEQUENCE [LARGE SCALE GENOMIC DNA]</scope>
    <source>
        <strain evidence="2 3">ATCC 201684</strain>
    </source>
</reference>
<keyword evidence="3" id="KW-1185">Reference proteome</keyword>
<dbReference type="PROSITE" id="PS50106">
    <property type="entry name" value="PDZ"/>
    <property type="match status" value="1"/>
</dbReference>
<comment type="caution">
    <text evidence="2">The sequence shown here is derived from an EMBL/GenBank/DDBJ whole genome shotgun (WGS) entry which is preliminary data.</text>
</comment>
<dbReference type="SUPFAM" id="SSF50156">
    <property type="entry name" value="PDZ domain-like"/>
    <property type="match status" value="1"/>
</dbReference>
<gene>
    <name evidence="2" type="ORF">Ae201684_002707</name>
</gene>
<protein>
    <recommendedName>
        <fullName evidence="1">PDZ domain-containing protein</fullName>
    </recommendedName>
</protein>
<dbReference type="InterPro" id="IPR001478">
    <property type="entry name" value="PDZ"/>
</dbReference>